<evidence type="ECO:0000256" key="6">
    <source>
        <dbReference type="ARBA" id="ARBA00022989"/>
    </source>
</evidence>
<proteinExistence type="inferred from homology"/>
<feature type="transmembrane region" description="Helical" evidence="9">
    <location>
        <begin position="50"/>
        <end position="68"/>
    </location>
</feature>
<comment type="similarity">
    <text evidence="2">Belongs to the SLC13A/DASS transporter (TC 2.A.47) family. NADC subfamily.</text>
</comment>
<dbReference type="Proteomes" id="UP001238088">
    <property type="component" value="Unassembled WGS sequence"/>
</dbReference>
<dbReference type="Pfam" id="PF00939">
    <property type="entry name" value="Na_sulph_symp"/>
    <property type="match status" value="1"/>
</dbReference>
<comment type="subcellular location">
    <subcellularLocation>
        <location evidence="1">Membrane</location>
        <topology evidence="1">Multi-pass membrane protein</topology>
    </subcellularLocation>
</comment>
<evidence type="ECO:0000256" key="4">
    <source>
        <dbReference type="ARBA" id="ARBA00022692"/>
    </source>
</evidence>
<feature type="transmembrane region" description="Helical" evidence="9">
    <location>
        <begin position="27"/>
        <end position="44"/>
    </location>
</feature>
<feature type="transmembrane region" description="Helical" evidence="9">
    <location>
        <begin position="128"/>
        <end position="148"/>
    </location>
</feature>
<keyword evidence="7 9" id="KW-0472">Membrane</keyword>
<dbReference type="NCBIfam" id="TIGR00785">
    <property type="entry name" value="dass"/>
    <property type="match status" value="1"/>
</dbReference>
<evidence type="ECO:0000256" key="2">
    <source>
        <dbReference type="ARBA" id="ARBA00006772"/>
    </source>
</evidence>
<accession>A0ABU0AEL4</accession>
<feature type="transmembrane region" description="Helical" evidence="9">
    <location>
        <begin position="459"/>
        <end position="482"/>
    </location>
</feature>
<evidence type="ECO:0000256" key="7">
    <source>
        <dbReference type="ARBA" id="ARBA00023136"/>
    </source>
</evidence>
<organism evidence="10 11">
    <name type="scientific">Cytobacillus purgationiresistens</name>
    <dbReference type="NCBI Taxonomy" id="863449"/>
    <lineage>
        <taxon>Bacteria</taxon>
        <taxon>Bacillati</taxon>
        <taxon>Bacillota</taxon>
        <taxon>Bacilli</taxon>
        <taxon>Bacillales</taxon>
        <taxon>Bacillaceae</taxon>
        <taxon>Cytobacillus</taxon>
    </lineage>
</organism>
<evidence type="ECO:0000313" key="11">
    <source>
        <dbReference type="Proteomes" id="UP001238088"/>
    </source>
</evidence>
<keyword evidence="5" id="KW-0769">Symport</keyword>
<evidence type="ECO:0000313" key="10">
    <source>
        <dbReference type="EMBL" id="MDQ0269693.1"/>
    </source>
</evidence>
<evidence type="ECO:0000256" key="5">
    <source>
        <dbReference type="ARBA" id="ARBA00022847"/>
    </source>
</evidence>
<protein>
    <recommendedName>
        <fullName evidence="3">Sodium-dependent dicarboxylate transporter SdcS</fullName>
    </recommendedName>
    <alternativeName>
        <fullName evidence="8">Na(+)/dicarboxylate symporter</fullName>
    </alternativeName>
</protein>
<evidence type="ECO:0000256" key="3">
    <source>
        <dbReference type="ARBA" id="ARBA00020150"/>
    </source>
</evidence>
<feature type="transmembrane region" description="Helical" evidence="9">
    <location>
        <begin position="421"/>
        <end position="439"/>
    </location>
</feature>
<feature type="transmembrane region" description="Helical" evidence="9">
    <location>
        <begin position="102"/>
        <end position="121"/>
    </location>
</feature>
<keyword evidence="4 9" id="KW-0812">Transmembrane</keyword>
<name>A0ABU0AEL4_9BACI</name>
<feature type="transmembrane region" description="Helical" evidence="9">
    <location>
        <begin position="395"/>
        <end position="415"/>
    </location>
</feature>
<evidence type="ECO:0000256" key="9">
    <source>
        <dbReference type="SAM" id="Phobius"/>
    </source>
</evidence>
<keyword evidence="6 9" id="KW-1133">Transmembrane helix</keyword>
<dbReference type="EMBL" id="JAUSUB010000005">
    <property type="protein sequence ID" value="MDQ0269693.1"/>
    <property type="molecule type" value="Genomic_DNA"/>
</dbReference>
<reference evidence="10 11" key="1">
    <citation type="submission" date="2023-07" db="EMBL/GenBank/DDBJ databases">
        <title>Genomic Encyclopedia of Type Strains, Phase IV (KMG-IV): sequencing the most valuable type-strain genomes for metagenomic binning, comparative biology and taxonomic classification.</title>
        <authorList>
            <person name="Goeker M."/>
        </authorList>
    </citation>
    <scope>NUCLEOTIDE SEQUENCE [LARGE SCALE GENOMIC DNA]</scope>
    <source>
        <strain evidence="10 11">DSM 23494</strain>
    </source>
</reference>
<feature type="transmembrane region" description="Helical" evidence="9">
    <location>
        <begin position="189"/>
        <end position="209"/>
    </location>
</feature>
<dbReference type="PANTHER" id="PTHR10283">
    <property type="entry name" value="SOLUTE CARRIER FAMILY 13 MEMBER"/>
    <property type="match status" value="1"/>
</dbReference>
<evidence type="ECO:0000256" key="8">
    <source>
        <dbReference type="ARBA" id="ARBA00031174"/>
    </source>
</evidence>
<evidence type="ECO:0000256" key="1">
    <source>
        <dbReference type="ARBA" id="ARBA00004141"/>
    </source>
</evidence>
<feature type="transmembrane region" description="Helical" evidence="9">
    <location>
        <begin position="229"/>
        <end position="250"/>
    </location>
</feature>
<gene>
    <name evidence="10" type="ORF">J2S17_001565</name>
</gene>
<keyword evidence="11" id="KW-1185">Reference proteome</keyword>
<sequence length="488" mass="52891">MGLPEPLVSEKADKEPSRFSNEQFKKIILLILGVCFMAVIYWILPGGYSTTAKLMISLLALSVFYWTFEPIPLGMTSVLLLVLMLILDVASIDIVFSGFSSPALFLIIAGMMLAKGVNATVLPKRMAFYILAKWGGNAKGLLASIIMIPQVQAFFIPTAAVRSTLLMPIALMSLDYIGDKGKGNLRKMILLGVAFGGTISGTIVLTAAIGNILAVELLKEFTGIQITYIQWFLYTVPIWLLLIPASWFVLLKCFPLPKGEEQFPHVKAEMGKKLKSLGRMGIAEKKCLAILFTIVCLWFSEPFHGLNPAIPALVGVILMSLPGTGIAKWEDIVKINFDTILLTGATLSLGYAFNDSGASQFVGNSLSAEWILNLLQSPIMAVTTILIITHILHLAVANVSTAVVTLIPIYIGLSASAGVDPVLICLTAALACLHGYILVVESTPNIVVYSSGQIQQKIFLLPGLIMTLVMIVVTIAVAMTWWNWIGLM</sequence>
<dbReference type="RefSeq" id="WP_307473467.1">
    <property type="nucleotide sequence ID" value="NZ_JAUSUB010000005.1"/>
</dbReference>
<feature type="transmembrane region" description="Helical" evidence="9">
    <location>
        <begin position="154"/>
        <end position="177"/>
    </location>
</feature>
<dbReference type="PANTHER" id="PTHR10283:SF82">
    <property type="entry name" value="SOLUTE CARRIER FAMILY 13 MEMBER 2"/>
    <property type="match status" value="1"/>
</dbReference>
<keyword evidence="5" id="KW-0813">Transport</keyword>
<dbReference type="InterPro" id="IPR001898">
    <property type="entry name" value="SLC13A/DASS"/>
</dbReference>
<comment type="caution">
    <text evidence="10">The sequence shown here is derived from an EMBL/GenBank/DDBJ whole genome shotgun (WGS) entry which is preliminary data.</text>
</comment>